<evidence type="ECO:0000256" key="2">
    <source>
        <dbReference type="ARBA" id="ARBA00022679"/>
    </source>
</evidence>
<dbReference type="GO" id="GO:0009244">
    <property type="term" value="P:lipopolysaccharide core region biosynthetic process"/>
    <property type="evidence" value="ECO:0007669"/>
    <property type="project" value="TreeGrafter"/>
</dbReference>
<evidence type="ECO:0000256" key="1">
    <source>
        <dbReference type="ARBA" id="ARBA00022676"/>
    </source>
</evidence>
<dbReference type="AlphaFoldDB" id="A0A1I6YP18"/>
<keyword evidence="4" id="KW-1185">Reference proteome</keyword>
<dbReference type="GO" id="GO:0005829">
    <property type="term" value="C:cytosol"/>
    <property type="evidence" value="ECO:0007669"/>
    <property type="project" value="TreeGrafter"/>
</dbReference>
<keyword evidence="2 3" id="KW-0808">Transferase</keyword>
<proteinExistence type="predicted"/>
<dbReference type="SUPFAM" id="SSF53756">
    <property type="entry name" value="UDP-Glycosyltransferase/glycogen phosphorylase"/>
    <property type="match status" value="1"/>
</dbReference>
<dbReference type="STRING" id="477690.SAMN05216474_1044"/>
<accession>A0A1I6YP18</accession>
<evidence type="ECO:0000313" key="4">
    <source>
        <dbReference type="Proteomes" id="UP000236454"/>
    </source>
</evidence>
<dbReference type="Gene3D" id="3.40.50.2000">
    <property type="entry name" value="Glycogen Phosphorylase B"/>
    <property type="match status" value="2"/>
</dbReference>
<reference evidence="3 4" key="1">
    <citation type="submission" date="2016-10" db="EMBL/GenBank/DDBJ databases">
        <authorList>
            <person name="de Groot N.N."/>
        </authorList>
    </citation>
    <scope>NUCLEOTIDE SEQUENCE [LARGE SCALE GENOMIC DNA]</scope>
    <source>
        <strain evidence="3 4">CGMCC 1.7005</strain>
    </source>
</reference>
<keyword evidence="1" id="KW-0328">Glycosyltransferase</keyword>
<evidence type="ECO:0000313" key="3">
    <source>
        <dbReference type="EMBL" id="SFT51971.1"/>
    </source>
</evidence>
<organism evidence="3 4">
    <name type="scientific">Lishizhenia tianjinensis</name>
    <dbReference type="NCBI Taxonomy" id="477690"/>
    <lineage>
        <taxon>Bacteria</taxon>
        <taxon>Pseudomonadati</taxon>
        <taxon>Bacteroidota</taxon>
        <taxon>Flavobacteriia</taxon>
        <taxon>Flavobacteriales</taxon>
        <taxon>Crocinitomicaceae</taxon>
        <taxon>Lishizhenia</taxon>
    </lineage>
</organism>
<dbReference type="InterPro" id="IPR051199">
    <property type="entry name" value="LPS_LOS_Heptosyltrfase"/>
</dbReference>
<dbReference type="CDD" id="cd03789">
    <property type="entry name" value="GT9_LPS_heptosyltransferase"/>
    <property type="match status" value="1"/>
</dbReference>
<sequence length="338" mass="38076">MPLIYGFYRIHLFLSRMQKFLIIQTAFLGDVILATPVANALREKYPDAQIDMLVRKGNESLVQGHYALDNVLIWNKKEGKYKSLRALKKQIVAEKYTEIINLHRFASSGFLTAFGKAENSVGFDKNPLSFLFKKKVKHDLTQNLHEVERNLSLIAHHGVPKKMRPSLHPAEKDFAFVNKFKGQKYVCFAPASVWFTKQMPKEKWIELGHTMNHKIYLIGGPGDVALCEEIAQELDNAEVLAGQLNLMQSAALIKDAQHSYVNDSGPMHISSAMNTPTTAFYCSTVPEFGFGPLAEQSRIISKSLDCKPCGLHGHKACPKGHFDCGFKLDFKKDVYLDS</sequence>
<dbReference type="EMBL" id="FPAS01000001">
    <property type="protein sequence ID" value="SFT51971.1"/>
    <property type="molecule type" value="Genomic_DNA"/>
</dbReference>
<protein>
    <submittedName>
        <fullName evidence="3">Heptosyltransferase-2</fullName>
    </submittedName>
</protein>
<dbReference type="PANTHER" id="PTHR30160:SF1">
    <property type="entry name" value="LIPOPOLYSACCHARIDE 1,2-N-ACETYLGLUCOSAMINETRANSFERASE-RELATED"/>
    <property type="match status" value="1"/>
</dbReference>
<dbReference type="PANTHER" id="PTHR30160">
    <property type="entry name" value="TETRAACYLDISACCHARIDE 4'-KINASE-RELATED"/>
    <property type="match status" value="1"/>
</dbReference>
<dbReference type="Pfam" id="PF01075">
    <property type="entry name" value="Glyco_transf_9"/>
    <property type="match status" value="1"/>
</dbReference>
<name>A0A1I6YP18_9FLAO</name>
<dbReference type="Proteomes" id="UP000236454">
    <property type="component" value="Unassembled WGS sequence"/>
</dbReference>
<dbReference type="GO" id="GO:0008713">
    <property type="term" value="F:ADP-heptose-lipopolysaccharide heptosyltransferase activity"/>
    <property type="evidence" value="ECO:0007669"/>
    <property type="project" value="TreeGrafter"/>
</dbReference>
<gene>
    <name evidence="3" type="ORF">SAMN05216474_1044</name>
</gene>
<dbReference type="InterPro" id="IPR002201">
    <property type="entry name" value="Glyco_trans_9"/>
</dbReference>